<dbReference type="Pfam" id="PF20703">
    <property type="entry name" value="nSTAND1"/>
    <property type="match status" value="1"/>
</dbReference>
<reference evidence="10 11" key="1">
    <citation type="submission" date="2013-08" db="EMBL/GenBank/DDBJ databases">
        <title>The genome sequence of Knoellia sinensis.</title>
        <authorList>
            <person name="Zhu W."/>
            <person name="Wang G."/>
        </authorList>
    </citation>
    <scope>NUCLEOTIDE SEQUENCE [LARGE SCALE GENOMIC DNA]</scope>
    <source>
        <strain evidence="10 11">KCTC 19936</strain>
    </source>
</reference>
<evidence type="ECO:0000256" key="1">
    <source>
        <dbReference type="ARBA" id="ARBA00005820"/>
    </source>
</evidence>
<feature type="repeat" description="WD" evidence="7">
    <location>
        <begin position="1254"/>
        <end position="1295"/>
    </location>
</feature>
<comment type="similarity">
    <text evidence="1">Belongs to the AfsR/DnrI/RedD regulatory family.</text>
</comment>
<dbReference type="Gene3D" id="2.130.10.10">
    <property type="entry name" value="YVTN repeat-like/Quinoprotein amine dehydrogenase"/>
    <property type="match status" value="3"/>
</dbReference>
<evidence type="ECO:0000313" key="11">
    <source>
        <dbReference type="Proteomes" id="UP000030002"/>
    </source>
</evidence>
<dbReference type="SMART" id="SM00320">
    <property type="entry name" value="WD40"/>
    <property type="match status" value="4"/>
</dbReference>
<evidence type="ECO:0000259" key="9">
    <source>
        <dbReference type="SMART" id="SM01043"/>
    </source>
</evidence>
<dbReference type="Proteomes" id="UP000030002">
    <property type="component" value="Unassembled WGS sequence"/>
</dbReference>
<dbReference type="SUPFAM" id="SSF52540">
    <property type="entry name" value="P-loop containing nucleoside triphosphate hydrolases"/>
    <property type="match status" value="1"/>
</dbReference>
<keyword evidence="3" id="KW-0677">Repeat</keyword>
<dbReference type="PROSITE" id="PS50082">
    <property type="entry name" value="WD_REPEATS_2"/>
    <property type="match status" value="2"/>
</dbReference>
<dbReference type="InterPro" id="IPR019775">
    <property type="entry name" value="WD40_repeat_CS"/>
</dbReference>
<evidence type="ECO:0000256" key="4">
    <source>
        <dbReference type="ARBA" id="ARBA00023015"/>
    </source>
</evidence>
<keyword evidence="4" id="KW-0805">Transcription regulation</keyword>
<gene>
    <name evidence="10" type="ORF">N802_18020</name>
</gene>
<feature type="domain" description="Bacterial transcriptional activator" evidence="9">
    <location>
        <begin position="90"/>
        <end position="235"/>
    </location>
</feature>
<dbReference type="Gene3D" id="3.40.50.300">
    <property type="entry name" value="P-loop containing nucleotide triphosphate hydrolases"/>
    <property type="match status" value="1"/>
</dbReference>
<dbReference type="GO" id="GO:0006355">
    <property type="term" value="P:regulation of DNA-templated transcription"/>
    <property type="evidence" value="ECO:0007669"/>
    <property type="project" value="InterPro"/>
</dbReference>
<dbReference type="OrthoDB" id="134501at2"/>
<organism evidence="10 11">
    <name type="scientific">Knoellia sinensis KCTC 19936</name>
    <dbReference type="NCBI Taxonomy" id="1385520"/>
    <lineage>
        <taxon>Bacteria</taxon>
        <taxon>Bacillati</taxon>
        <taxon>Actinomycetota</taxon>
        <taxon>Actinomycetes</taxon>
        <taxon>Micrococcales</taxon>
        <taxon>Intrasporangiaceae</taxon>
        <taxon>Knoellia</taxon>
    </lineage>
</organism>
<dbReference type="InterPro" id="IPR027417">
    <property type="entry name" value="P-loop_NTPase"/>
</dbReference>
<proteinExistence type="inferred from homology"/>
<dbReference type="SUPFAM" id="SSF82171">
    <property type="entry name" value="DPP6 N-terminal domain-like"/>
    <property type="match status" value="1"/>
</dbReference>
<protein>
    <recommendedName>
        <fullName evidence="12">OmpR/PhoB-type domain-containing protein</fullName>
    </recommendedName>
</protein>
<dbReference type="SUPFAM" id="SSF46894">
    <property type="entry name" value="C-terminal effector domain of the bipartite response regulators"/>
    <property type="match status" value="1"/>
</dbReference>
<dbReference type="GO" id="GO:0005829">
    <property type="term" value="C:cytosol"/>
    <property type="evidence" value="ECO:0007669"/>
    <property type="project" value="UniProtKB-ARBA"/>
</dbReference>
<dbReference type="InterPro" id="IPR001867">
    <property type="entry name" value="OmpR/PhoB-type_DNA-bd"/>
</dbReference>
<evidence type="ECO:0000256" key="2">
    <source>
        <dbReference type="ARBA" id="ARBA00022574"/>
    </source>
</evidence>
<dbReference type="eggNOG" id="COG2319">
    <property type="taxonomic scope" value="Bacteria"/>
</dbReference>
<dbReference type="PANTHER" id="PTHR35807:SF1">
    <property type="entry name" value="TRANSCRIPTIONAL REGULATOR REDD"/>
    <property type="match status" value="1"/>
</dbReference>
<dbReference type="EMBL" id="AVPJ01000007">
    <property type="protein sequence ID" value="KGN32260.1"/>
    <property type="molecule type" value="Genomic_DNA"/>
</dbReference>
<evidence type="ECO:0000256" key="6">
    <source>
        <dbReference type="ARBA" id="ARBA00023163"/>
    </source>
</evidence>
<evidence type="ECO:0000256" key="5">
    <source>
        <dbReference type="ARBA" id="ARBA00023125"/>
    </source>
</evidence>
<feature type="domain" description="OmpR/PhoB-type" evidence="8">
    <location>
        <begin position="12"/>
        <end position="83"/>
    </location>
</feature>
<dbReference type="InterPro" id="IPR016032">
    <property type="entry name" value="Sig_transdc_resp-reg_C-effctor"/>
</dbReference>
<dbReference type="PROSITE" id="PS50294">
    <property type="entry name" value="WD_REPEATS_REGION"/>
    <property type="match status" value="2"/>
</dbReference>
<dbReference type="InterPro" id="IPR001680">
    <property type="entry name" value="WD40_rpt"/>
</dbReference>
<dbReference type="SMART" id="SM00862">
    <property type="entry name" value="Trans_reg_C"/>
    <property type="match status" value="1"/>
</dbReference>
<dbReference type="PROSITE" id="PS00678">
    <property type="entry name" value="WD_REPEATS_1"/>
    <property type="match status" value="1"/>
</dbReference>
<dbReference type="InterPro" id="IPR051677">
    <property type="entry name" value="AfsR-DnrI-RedD_regulator"/>
</dbReference>
<keyword evidence="2 7" id="KW-0853">WD repeat</keyword>
<dbReference type="InterPro" id="IPR011047">
    <property type="entry name" value="Quinoprotein_ADH-like_sf"/>
</dbReference>
<keyword evidence="11" id="KW-1185">Reference proteome</keyword>
<dbReference type="SMART" id="SM01043">
    <property type="entry name" value="BTAD"/>
    <property type="match status" value="1"/>
</dbReference>
<dbReference type="Gene3D" id="1.25.40.10">
    <property type="entry name" value="Tetratricopeptide repeat domain"/>
    <property type="match status" value="1"/>
</dbReference>
<dbReference type="Pfam" id="PF00400">
    <property type="entry name" value="WD40"/>
    <property type="match status" value="2"/>
</dbReference>
<dbReference type="STRING" id="1385520.N802_18020"/>
<dbReference type="GO" id="GO:0003677">
    <property type="term" value="F:DNA binding"/>
    <property type="evidence" value="ECO:0007669"/>
    <property type="project" value="UniProtKB-KW"/>
</dbReference>
<dbReference type="InterPro" id="IPR015943">
    <property type="entry name" value="WD40/YVTN_repeat-like_dom_sf"/>
</dbReference>
<evidence type="ECO:0000259" key="8">
    <source>
        <dbReference type="SMART" id="SM00862"/>
    </source>
</evidence>
<dbReference type="SUPFAM" id="SSF69322">
    <property type="entry name" value="Tricorn protease domain 2"/>
    <property type="match status" value="1"/>
</dbReference>
<accession>A0A0A0J4G4</accession>
<dbReference type="InterPro" id="IPR049052">
    <property type="entry name" value="nSTAND1"/>
</dbReference>
<dbReference type="SUPFAM" id="SSF48452">
    <property type="entry name" value="TPR-like"/>
    <property type="match status" value="1"/>
</dbReference>
<dbReference type="RefSeq" id="WP_035915893.1">
    <property type="nucleotide sequence ID" value="NZ_AVPJ01000007.1"/>
</dbReference>
<feature type="repeat" description="WD" evidence="7">
    <location>
        <begin position="952"/>
        <end position="986"/>
    </location>
</feature>
<evidence type="ECO:0000256" key="7">
    <source>
        <dbReference type="PROSITE-ProRule" id="PRU00221"/>
    </source>
</evidence>
<sequence>MGIAVLGPLLVDDHYALSPRDQVVLEALVAAGGQALSAESLAEALWGEVLPASWKKLIPSSILRIRKLLGSDSIETTSHGYRLTAHGDAVDAVRFVRLVDRGHSLLAAGDADRARHVLREALGLWRGRALAELADWEPGRFEAERLDEMRRNAEEAVLDASLRAGLHAEVIAEARARVAQEPLRERRWALLAVAQYLSGEQGDALQTLRDARRHVAEELGLDPGPELAQLEDAILRQDASLVAAVALPEPRPENPYPGLRAFDVDDGEYFFGREKELDECLRRLHESGVLVLVGPSGCGKSSLVRAGIIASLRRDGRRVELLPVRDRPVEALHSVLAGPPGRTLVVDQFEEVVASCSDDREQATFNSGLVEFADTGSLVLAIRADHVGDVAEPSALARLVERGLFLLGPMDEASLRAAIEGPAAEAALVVEPGLVDVLVGDVFDEPGGLPMMAHALHQTWKGREGRTLTVDGYRASGGIRGAVARSAERVHESLGEDQRAALHDLLLRLVSVAPDGEPVRNWIPARVLGAGEVQELVEVLVRARLVTVADGAVAVAHESLVRAWPRLKEWLDDDIEGQRVLRHLAGAADSWDSLGRPESELYRGVRLSRALEWRRRSAAKLTPVEEVFLTDSERRDAEELSRETAAARRRRRHVMTTRGLVAGLTTLAIVAAVTVAFGVRQRDEAARAAAAARTIAAAHDGKDPAVAALAGVEAIGLSDGAETRSALLAALQRWPALITSVRVPQAFEIAVGADGSLALAEGTHVSIRDPASLAETARVAHPANGVAFLGRGDEVAINTWDGDLGVVNLATRAREPFTGMSADGFWGLSASGDGTVLGAAGWQASTDESRLSVWQGTRLVRTFPPQRIGAGLLSPDGATLYAWVESPPALFAFDVGSGRTIGTATAAALGKGVVDGVVHGPLAISPDGRSLALGGDEVLVIDASSLKVTRRLPNPTDFTRSLAFSPDGSKLAGGAEDLTVTVWDVEGAGRERISGFSEDLSSMAFSPDGSTLYTVTLDRLSAWDVSGERRLLQPVVPGGPESHGDLVVPSPDGEVVAFSSPTPGSGDRAETIQLLDVVAGKMLPPLEGIYQNWGVWRPPDFDQLAVPGDRTIRVWDWRSSTRVMEKDVGVGAIEALAYTPDGRGLVVGERAGWVYEVDADTLVPVGPRVHVDGDLREVVWGGPGRAVVFLERDQSYGFALVDVEAGRVVRQQDLGFDAGHADVSPDGRLLAIGGTKGAFGIVHLATGDWLREPTTEHQDSIGRVYFSPDGARIVTTGHDGWVRVWDGLTGDQSESILVSRVRTAASAVFLPDSRTLLLAAADGTVRRWDTDPRTWVEFACARAGRNLTTDEWRGIFGESIPYRKTCPK</sequence>
<evidence type="ECO:0008006" key="12">
    <source>
        <dbReference type="Google" id="ProtNLM"/>
    </source>
</evidence>
<keyword evidence="6" id="KW-0804">Transcription</keyword>
<dbReference type="eggNOG" id="COG3629">
    <property type="taxonomic scope" value="Bacteria"/>
</dbReference>
<dbReference type="Gene3D" id="1.10.10.10">
    <property type="entry name" value="Winged helix-like DNA-binding domain superfamily/Winged helix DNA-binding domain"/>
    <property type="match status" value="1"/>
</dbReference>
<dbReference type="PANTHER" id="PTHR35807">
    <property type="entry name" value="TRANSCRIPTIONAL REGULATOR REDD-RELATED"/>
    <property type="match status" value="1"/>
</dbReference>
<keyword evidence="5" id="KW-0238">DNA-binding</keyword>
<name>A0A0A0J4G4_9MICO</name>
<dbReference type="InterPro" id="IPR005158">
    <property type="entry name" value="BTAD"/>
</dbReference>
<dbReference type="InterPro" id="IPR011990">
    <property type="entry name" value="TPR-like_helical_dom_sf"/>
</dbReference>
<comment type="caution">
    <text evidence="10">The sequence shown here is derived from an EMBL/GenBank/DDBJ whole genome shotgun (WGS) entry which is preliminary data.</text>
</comment>
<dbReference type="GO" id="GO:0000160">
    <property type="term" value="P:phosphorelay signal transduction system"/>
    <property type="evidence" value="ECO:0007669"/>
    <property type="project" value="InterPro"/>
</dbReference>
<evidence type="ECO:0000256" key="3">
    <source>
        <dbReference type="ARBA" id="ARBA00022737"/>
    </source>
</evidence>
<dbReference type="CDD" id="cd15831">
    <property type="entry name" value="BTAD"/>
    <property type="match status" value="1"/>
</dbReference>
<evidence type="ECO:0000313" key="10">
    <source>
        <dbReference type="EMBL" id="KGN32260.1"/>
    </source>
</evidence>
<dbReference type="Pfam" id="PF03704">
    <property type="entry name" value="BTAD"/>
    <property type="match status" value="1"/>
</dbReference>
<dbReference type="InterPro" id="IPR036388">
    <property type="entry name" value="WH-like_DNA-bd_sf"/>
</dbReference>
<dbReference type="SUPFAM" id="SSF50998">
    <property type="entry name" value="Quinoprotein alcohol dehydrogenase-like"/>
    <property type="match status" value="1"/>
</dbReference>